<dbReference type="SUPFAM" id="SSF46626">
    <property type="entry name" value="Cytochrome c"/>
    <property type="match status" value="1"/>
</dbReference>
<dbReference type="PANTHER" id="PTHR35008">
    <property type="entry name" value="BLL4482 PROTEIN-RELATED"/>
    <property type="match status" value="1"/>
</dbReference>
<gene>
    <name evidence="6" type="ORF">FHK87_14655</name>
</gene>
<reference evidence="6 7" key="1">
    <citation type="submission" date="2019-06" db="EMBL/GenBank/DDBJ databases">
        <authorList>
            <person name="Meng X."/>
        </authorList>
    </citation>
    <scope>NUCLEOTIDE SEQUENCE [LARGE SCALE GENOMIC DNA]</scope>
    <source>
        <strain evidence="6 7">M625</strain>
    </source>
</reference>
<dbReference type="PROSITE" id="PS51007">
    <property type="entry name" value="CYTC"/>
    <property type="match status" value="1"/>
</dbReference>
<dbReference type="RefSeq" id="WP_140594364.1">
    <property type="nucleotide sequence ID" value="NZ_VFWZ01000004.1"/>
</dbReference>
<proteinExistence type="predicted"/>
<dbReference type="InterPro" id="IPR009056">
    <property type="entry name" value="Cyt_c-like_dom"/>
</dbReference>
<accession>A0A504J9R3</accession>
<evidence type="ECO:0000256" key="4">
    <source>
        <dbReference type="PROSITE-ProRule" id="PRU00433"/>
    </source>
</evidence>
<dbReference type="InterPro" id="IPR036909">
    <property type="entry name" value="Cyt_c-like_dom_sf"/>
</dbReference>
<dbReference type="InterPro" id="IPR051459">
    <property type="entry name" value="Cytochrome_c-type_DH"/>
</dbReference>
<evidence type="ECO:0000313" key="7">
    <source>
        <dbReference type="Proteomes" id="UP000315540"/>
    </source>
</evidence>
<dbReference type="Proteomes" id="UP000315540">
    <property type="component" value="Unassembled WGS sequence"/>
</dbReference>
<feature type="domain" description="Cytochrome c" evidence="5">
    <location>
        <begin position="48"/>
        <end position="136"/>
    </location>
</feature>
<dbReference type="Pfam" id="PF00034">
    <property type="entry name" value="Cytochrom_C"/>
    <property type="match status" value="1"/>
</dbReference>
<dbReference type="GO" id="GO:0020037">
    <property type="term" value="F:heme binding"/>
    <property type="evidence" value="ECO:0007669"/>
    <property type="project" value="InterPro"/>
</dbReference>
<name>A0A504J9R3_9FLAO</name>
<protein>
    <submittedName>
        <fullName evidence="6">Cytochrome c</fullName>
    </submittedName>
</protein>
<keyword evidence="3 4" id="KW-0408">Iron</keyword>
<comment type="caution">
    <text evidence="6">The sequence shown here is derived from an EMBL/GenBank/DDBJ whole genome shotgun (WGS) entry which is preliminary data.</text>
</comment>
<dbReference type="Gene3D" id="1.10.760.10">
    <property type="entry name" value="Cytochrome c-like domain"/>
    <property type="match status" value="1"/>
</dbReference>
<keyword evidence="1 4" id="KW-0349">Heme</keyword>
<evidence type="ECO:0000313" key="6">
    <source>
        <dbReference type="EMBL" id="TPN85262.1"/>
    </source>
</evidence>
<dbReference type="GO" id="GO:0009055">
    <property type="term" value="F:electron transfer activity"/>
    <property type="evidence" value="ECO:0007669"/>
    <property type="project" value="InterPro"/>
</dbReference>
<dbReference type="OrthoDB" id="9811395at2"/>
<sequence length="154" mass="17430">MKLYLRKAVTIISLTFVVLIFAWTQQSKSQTNNNDYIVYSSQNSELKESIARGREVYMDFCMQCHLPDGKATPNTFPPLAGSDWLSTKRKESIYAVKYGLRGAIEVNGKTYNGAMMPLGLEDEEIADVLNYVMNSWGNTQKQMVTVEEVNAIKK</sequence>
<dbReference type="PANTHER" id="PTHR35008:SF4">
    <property type="entry name" value="BLL4482 PROTEIN"/>
    <property type="match status" value="1"/>
</dbReference>
<evidence type="ECO:0000256" key="2">
    <source>
        <dbReference type="ARBA" id="ARBA00022723"/>
    </source>
</evidence>
<keyword evidence="2 4" id="KW-0479">Metal-binding</keyword>
<evidence type="ECO:0000259" key="5">
    <source>
        <dbReference type="PROSITE" id="PS51007"/>
    </source>
</evidence>
<dbReference type="AlphaFoldDB" id="A0A504J9R3"/>
<evidence type="ECO:0000256" key="3">
    <source>
        <dbReference type="ARBA" id="ARBA00023004"/>
    </source>
</evidence>
<dbReference type="EMBL" id="VFWZ01000004">
    <property type="protein sequence ID" value="TPN85262.1"/>
    <property type="molecule type" value="Genomic_DNA"/>
</dbReference>
<organism evidence="6 7">
    <name type="scientific">Aquimarina algicola</name>
    <dbReference type="NCBI Taxonomy" id="2589995"/>
    <lineage>
        <taxon>Bacteria</taxon>
        <taxon>Pseudomonadati</taxon>
        <taxon>Bacteroidota</taxon>
        <taxon>Flavobacteriia</taxon>
        <taxon>Flavobacteriales</taxon>
        <taxon>Flavobacteriaceae</taxon>
        <taxon>Aquimarina</taxon>
    </lineage>
</organism>
<dbReference type="GO" id="GO:0046872">
    <property type="term" value="F:metal ion binding"/>
    <property type="evidence" value="ECO:0007669"/>
    <property type="project" value="UniProtKB-KW"/>
</dbReference>
<keyword evidence="7" id="KW-1185">Reference proteome</keyword>
<evidence type="ECO:0000256" key="1">
    <source>
        <dbReference type="ARBA" id="ARBA00022617"/>
    </source>
</evidence>